<comment type="caution">
    <text evidence="1">The sequence shown here is derived from an EMBL/GenBank/DDBJ whole genome shotgun (WGS) entry which is preliminary data.</text>
</comment>
<dbReference type="Proteomes" id="UP000825729">
    <property type="component" value="Unassembled WGS sequence"/>
</dbReference>
<organism evidence="1 2">
    <name type="scientific">Aristolochia fimbriata</name>
    <name type="common">White veined hardy Dutchman's pipe vine</name>
    <dbReference type="NCBI Taxonomy" id="158543"/>
    <lineage>
        <taxon>Eukaryota</taxon>
        <taxon>Viridiplantae</taxon>
        <taxon>Streptophyta</taxon>
        <taxon>Embryophyta</taxon>
        <taxon>Tracheophyta</taxon>
        <taxon>Spermatophyta</taxon>
        <taxon>Magnoliopsida</taxon>
        <taxon>Magnoliidae</taxon>
        <taxon>Piperales</taxon>
        <taxon>Aristolochiaceae</taxon>
        <taxon>Aristolochia</taxon>
    </lineage>
</organism>
<evidence type="ECO:0000313" key="1">
    <source>
        <dbReference type="EMBL" id="KAG9443194.1"/>
    </source>
</evidence>
<reference evidence="1 2" key="1">
    <citation type="submission" date="2021-07" db="EMBL/GenBank/DDBJ databases">
        <title>The Aristolochia fimbriata genome: insights into angiosperm evolution, floral development and chemical biosynthesis.</title>
        <authorList>
            <person name="Jiao Y."/>
        </authorList>
    </citation>
    <scope>NUCLEOTIDE SEQUENCE [LARGE SCALE GENOMIC DNA]</scope>
    <source>
        <strain evidence="1">IBCAS-2021</strain>
        <tissue evidence="1">Leaf</tissue>
    </source>
</reference>
<sequence>MAAKQAEIAPAASAYSALRKKHLAVRDAMDGAGLRWRKNKASNIADDVIFLIILRIKKKLRYGSYCSS</sequence>
<dbReference type="AlphaFoldDB" id="A0AAV7E2Z5"/>
<keyword evidence="2" id="KW-1185">Reference proteome</keyword>
<accession>A0AAV7E2Z5</accession>
<name>A0AAV7E2Z5_ARIFI</name>
<dbReference type="EMBL" id="JAINDJ010000007">
    <property type="protein sequence ID" value="KAG9443194.1"/>
    <property type="molecule type" value="Genomic_DNA"/>
</dbReference>
<evidence type="ECO:0000313" key="2">
    <source>
        <dbReference type="Proteomes" id="UP000825729"/>
    </source>
</evidence>
<protein>
    <submittedName>
        <fullName evidence="1">Uncharacterized protein</fullName>
    </submittedName>
</protein>
<gene>
    <name evidence="1" type="ORF">H6P81_019048</name>
</gene>
<proteinExistence type="predicted"/>